<dbReference type="Proteomes" id="UP000809910">
    <property type="component" value="Unassembled WGS sequence"/>
</dbReference>
<reference evidence="1 2" key="1">
    <citation type="submission" date="2020-12" db="EMBL/GenBank/DDBJ databases">
        <title>WGS of Legionella: environmental sample.</title>
        <authorList>
            <person name="Cristino S."/>
            <person name="Girolamini L."/>
            <person name="Salaris S."/>
            <person name="Pascale M.R."/>
            <person name="Mazzotta M."/>
            <person name="Orsini M."/>
            <person name="Grottola A."/>
        </authorList>
    </citation>
    <scope>NUCLEOTIDE SEQUENCE [LARGE SCALE GENOMIC DNA]</scope>
    <source>
        <strain evidence="1 2">30cs62</strain>
    </source>
</reference>
<dbReference type="EMBL" id="JADWVN010000003">
    <property type="protein sequence ID" value="MBL7525112.1"/>
    <property type="molecule type" value="Genomic_DNA"/>
</dbReference>
<sequence length="191" mass="22080">MNILIGLCLFGLSSLSDAKEASFINYFNARFNFQVSYPSFLIPQEEPTNGSGRKFINNNDSLTVYGSFFPNVDSQKSEDHFNIRDEFDFEKADLQKQGYQIGYTFIKNNVFVITGTNGQQIAYIKKIFVEPCGVHLYLWLYYPQKDKKQWEPWVDIISKSFKYSSTTCQGDYITSEHSNKSVHKSMYSSSH</sequence>
<evidence type="ECO:0000313" key="2">
    <source>
        <dbReference type="Proteomes" id="UP000809910"/>
    </source>
</evidence>
<protein>
    <submittedName>
        <fullName evidence="1">Uncharacterized protein</fullName>
    </submittedName>
</protein>
<gene>
    <name evidence="1" type="ORF">I5282_00835</name>
</gene>
<accession>A0ABS1W6W8</accession>
<organism evidence="1 2">
    <name type="scientific">Legionella bononiensis</name>
    <dbReference type="NCBI Taxonomy" id="2793102"/>
    <lineage>
        <taxon>Bacteria</taxon>
        <taxon>Pseudomonadati</taxon>
        <taxon>Pseudomonadota</taxon>
        <taxon>Gammaproteobacteria</taxon>
        <taxon>Legionellales</taxon>
        <taxon>Legionellaceae</taxon>
        <taxon>Legionella</taxon>
    </lineage>
</organism>
<evidence type="ECO:0000313" key="1">
    <source>
        <dbReference type="EMBL" id="MBL7525112.1"/>
    </source>
</evidence>
<dbReference type="RefSeq" id="WP_203113895.1">
    <property type="nucleotide sequence ID" value="NZ_JADWVM010000018.1"/>
</dbReference>
<name>A0ABS1W6W8_9GAMM</name>
<keyword evidence="2" id="KW-1185">Reference proteome</keyword>
<comment type="caution">
    <text evidence="1">The sequence shown here is derived from an EMBL/GenBank/DDBJ whole genome shotgun (WGS) entry which is preliminary data.</text>
</comment>
<proteinExistence type="predicted"/>